<dbReference type="EMBL" id="VNJI01000011">
    <property type="protein sequence ID" value="TVY09852.1"/>
    <property type="molecule type" value="Genomic_DNA"/>
</dbReference>
<organism evidence="1 2">
    <name type="scientific">Paenibacillus cremeus</name>
    <dbReference type="NCBI Taxonomy" id="2163881"/>
    <lineage>
        <taxon>Bacteria</taxon>
        <taxon>Bacillati</taxon>
        <taxon>Bacillota</taxon>
        <taxon>Bacilli</taxon>
        <taxon>Bacillales</taxon>
        <taxon>Paenibacillaceae</taxon>
        <taxon>Paenibacillus</taxon>
    </lineage>
</organism>
<accession>A0A559KCJ4</accession>
<name>A0A559KCJ4_9BACL</name>
<sequence>MPTGYTHDVSEGKITDVKDYIMQCARAFGATIMMRDEPLGTPIPEFEPSTYSKNAIEKARERLKELQCMSNDEIEAQTEGEYQSELKRKKKYAQEKLETKNRYTKMLVDVYAWQAPTSDHGKLKQFCIDQLKESIKWDCDNMEGYYNPESVKKQTAQEWLNSNIERCLRDIEYHSKEWEKEVERTNERNLWVKQLRDSFN</sequence>
<dbReference type="OrthoDB" id="9132854at2"/>
<dbReference type="RefSeq" id="WP_144846371.1">
    <property type="nucleotide sequence ID" value="NZ_VNJI01000011.1"/>
</dbReference>
<evidence type="ECO:0000313" key="1">
    <source>
        <dbReference type="EMBL" id="TVY09852.1"/>
    </source>
</evidence>
<proteinExistence type="predicted"/>
<evidence type="ECO:0000313" key="2">
    <source>
        <dbReference type="Proteomes" id="UP000317036"/>
    </source>
</evidence>
<protein>
    <submittedName>
        <fullName evidence="1">Uncharacterized protein</fullName>
    </submittedName>
</protein>
<keyword evidence="2" id="KW-1185">Reference proteome</keyword>
<dbReference type="AlphaFoldDB" id="A0A559KCJ4"/>
<gene>
    <name evidence="1" type="ORF">FPZ49_10795</name>
</gene>
<comment type="caution">
    <text evidence="1">The sequence shown here is derived from an EMBL/GenBank/DDBJ whole genome shotgun (WGS) entry which is preliminary data.</text>
</comment>
<reference evidence="1 2" key="1">
    <citation type="submission" date="2019-07" db="EMBL/GenBank/DDBJ databases">
        <authorList>
            <person name="Kim J."/>
        </authorList>
    </citation>
    <scope>NUCLEOTIDE SEQUENCE [LARGE SCALE GENOMIC DNA]</scope>
    <source>
        <strain evidence="1 2">JC52</strain>
    </source>
</reference>
<dbReference type="Proteomes" id="UP000317036">
    <property type="component" value="Unassembled WGS sequence"/>
</dbReference>